<organism evidence="4 5">
    <name type="scientific">Rhodotorula paludigena</name>
    <dbReference type="NCBI Taxonomy" id="86838"/>
    <lineage>
        <taxon>Eukaryota</taxon>
        <taxon>Fungi</taxon>
        <taxon>Dikarya</taxon>
        <taxon>Basidiomycota</taxon>
        <taxon>Pucciniomycotina</taxon>
        <taxon>Microbotryomycetes</taxon>
        <taxon>Sporidiobolales</taxon>
        <taxon>Sporidiobolaceae</taxon>
        <taxon>Rhodotorula</taxon>
    </lineage>
</organism>
<feature type="region of interest" description="Disordered" evidence="2">
    <location>
        <begin position="196"/>
        <end position="367"/>
    </location>
</feature>
<dbReference type="AlphaFoldDB" id="A0AAV5GKY8"/>
<feature type="compositionally biased region" description="Low complexity" evidence="2">
    <location>
        <begin position="49"/>
        <end position="67"/>
    </location>
</feature>
<feature type="compositionally biased region" description="Basic and acidic residues" evidence="2">
    <location>
        <begin position="196"/>
        <end position="205"/>
    </location>
</feature>
<evidence type="ECO:0000256" key="2">
    <source>
        <dbReference type="SAM" id="MobiDB-lite"/>
    </source>
</evidence>
<feature type="region of interest" description="Disordered" evidence="2">
    <location>
        <begin position="1"/>
        <end position="33"/>
    </location>
</feature>
<evidence type="ECO:0000313" key="5">
    <source>
        <dbReference type="Proteomes" id="UP001342314"/>
    </source>
</evidence>
<dbReference type="InterPro" id="IPR038534">
    <property type="entry name" value="Rtr1/RPAP2_sf"/>
</dbReference>
<feature type="compositionally biased region" description="Acidic residues" evidence="2">
    <location>
        <begin position="224"/>
        <end position="240"/>
    </location>
</feature>
<feature type="domain" description="RTR1-type" evidence="3">
    <location>
        <begin position="92"/>
        <end position="192"/>
    </location>
</feature>
<comment type="caution">
    <text evidence="4">The sequence shown here is derived from an EMBL/GenBank/DDBJ whole genome shotgun (WGS) entry which is preliminary data.</text>
</comment>
<evidence type="ECO:0000259" key="3">
    <source>
        <dbReference type="PROSITE" id="PS51479"/>
    </source>
</evidence>
<proteinExistence type="inferred from homology"/>
<comment type="similarity">
    <text evidence="1">Belongs to the RPAP2 family.</text>
</comment>
<protein>
    <recommendedName>
        <fullName evidence="3">RTR1-type domain-containing protein</fullName>
    </recommendedName>
</protein>
<feature type="compositionally biased region" description="Gly residues" evidence="2">
    <location>
        <begin position="309"/>
        <end position="319"/>
    </location>
</feature>
<name>A0AAV5GKY8_9BASI</name>
<dbReference type="InterPro" id="IPR007308">
    <property type="entry name" value="Rtr1/RPAP2_dom"/>
</dbReference>
<accession>A0AAV5GKY8</accession>
<dbReference type="Proteomes" id="UP001342314">
    <property type="component" value="Unassembled WGS sequence"/>
</dbReference>
<evidence type="ECO:0000313" key="4">
    <source>
        <dbReference type="EMBL" id="GJN89333.1"/>
    </source>
</evidence>
<feature type="region of interest" description="Disordered" evidence="2">
    <location>
        <begin position="49"/>
        <end position="91"/>
    </location>
</feature>
<keyword evidence="5" id="KW-1185">Reference proteome</keyword>
<sequence>MPSLTPASKPPRNPSAFHVATSSTPRSPAQDASVLSSFAHSAAARYLSHAPSPSFSSSSSSASPDPRSLAHQLDLIESLSSPSGVPPPELKRLAGALSRSSYADLLEERHAAGRCAYPGCGHPARQAYVAPGERRRESRTLRVRMRANGLFDARREGEGEGDEAGRFCGASAFLEGQVGRAGRGEAAVELLEDVEGRREGVRRSTQELLAAQAASAGASAQDGDAQDGDAQDGDAQDEGNGDGKGKSKERFREDLLSSLTIHEKPTPSAPPAAPSLAHPAPDFERRAPDVQAQAQGTTRFPRAPAPRDGGPGAGGGGGAALLPFETARLARTVLSTLPAPPPPRPPRQQEARSSAGRLPPITFVTGPRMVDERTGALVEWAGVGADGEDEGVSDEVRAWIDEGIRERDSARGRGEIE</sequence>
<feature type="compositionally biased region" description="Basic and acidic residues" evidence="2">
    <location>
        <begin position="241"/>
        <end position="265"/>
    </location>
</feature>
<gene>
    <name evidence="4" type="ORF">Rhopal_002313-T1</name>
</gene>
<evidence type="ECO:0000256" key="1">
    <source>
        <dbReference type="PROSITE-ProRule" id="PRU00812"/>
    </source>
</evidence>
<dbReference type="PROSITE" id="PS51479">
    <property type="entry name" value="ZF_RTR1"/>
    <property type="match status" value="1"/>
</dbReference>
<reference evidence="4 5" key="1">
    <citation type="submission" date="2021-12" db="EMBL/GenBank/DDBJ databases">
        <title>High titer production of polyol ester of fatty acids by Rhodotorula paludigena BS15 towards product separation-free biomass refinery.</title>
        <authorList>
            <person name="Mano J."/>
            <person name="Ono H."/>
            <person name="Tanaka T."/>
            <person name="Naito K."/>
            <person name="Sushida H."/>
            <person name="Ike M."/>
            <person name="Tokuyasu K."/>
            <person name="Kitaoka M."/>
        </authorList>
    </citation>
    <scope>NUCLEOTIDE SEQUENCE [LARGE SCALE GENOMIC DNA]</scope>
    <source>
        <strain evidence="4 5">BS15</strain>
    </source>
</reference>
<dbReference type="EMBL" id="BQKY01000004">
    <property type="protein sequence ID" value="GJN89333.1"/>
    <property type="molecule type" value="Genomic_DNA"/>
</dbReference>
<feature type="compositionally biased region" description="Low complexity" evidence="2">
    <location>
        <begin position="210"/>
        <end position="223"/>
    </location>
</feature>
<dbReference type="Gene3D" id="1.25.40.820">
    <property type="match status" value="1"/>
</dbReference>